<dbReference type="EMBL" id="BAAAUG010000287">
    <property type="protein sequence ID" value="GAA3156024.1"/>
    <property type="molecule type" value="Genomic_DNA"/>
</dbReference>
<evidence type="ECO:0000256" key="1">
    <source>
        <dbReference type="SAM" id="Phobius"/>
    </source>
</evidence>
<accession>A0ABP6NSX9</accession>
<gene>
    <name evidence="2" type="ORF">GCM10010449_85370</name>
</gene>
<keyword evidence="1" id="KW-1133">Transmembrane helix</keyword>
<evidence type="ECO:0000313" key="3">
    <source>
        <dbReference type="Proteomes" id="UP001501637"/>
    </source>
</evidence>
<protein>
    <recommendedName>
        <fullName evidence="4">DUF1328 domain-containing protein</fullName>
    </recommendedName>
</protein>
<keyword evidence="1" id="KW-0472">Membrane</keyword>
<organism evidence="2 3">
    <name type="scientific">Streptomyces rectiviolaceus</name>
    <dbReference type="NCBI Taxonomy" id="332591"/>
    <lineage>
        <taxon>Bacteria</taxon>
        <taxon>Bacillati</taxon>
        <taxon>Actinomycetota</taxon>
        <taxon>Actinomycetes</taxon>
        <taxon>Kitasatosporales</taxon>
        <taxon>Streptomycetaceae</taxon>
        <taxon>Streptomyces</taxon>
    </lineage>
</organism>
<name>A0ABP6NSX9_9ACTN</name>
<keyword evidence="3" id="KW-1185">Reference proteome</keyword>
<evidence type="ECO:0000313" key="2">
    <source>
        <dbReference type="EMBL" id="GAA3156024.1"/>
    </source>
</evidence>
<reference evidence="3" key="1">
    <citation type="journal article" date="2019" name="Int. J. Syst. Evol. Microbiol.">
        <title>The Global Catalogue of Microorganisms (GCM) 10K type strain sequencing project: providing services to taxonomists for standard genome sequencing and annotation.</title>
        <authorList>
            <consortium name="The Broad Institute Genomics Platform"/>
            <consortium name="The Broad Institute Genome Sequencing Center for Infectious Disease"/>
            <person name="Wu L."/>
            <person name="Ma J."/>
        </authorList>
    </citation>
    <scope>NUCLEOTIDE SEQUENCE [LARGE SCALE GENOMIC DNA]</scope>
    <source>
        <strain evidence="3">JCM 9092</strain>
    </source>
</reference>
<proteinExistence type="predicted"/>
<feature type="transmembrane region" description="Helical" evidence="1">
    <location>
        <begin position="34"/>
        <end position="54"/>
    </location>
</feature>
<keyword evidence="1" id="KW-0812">Transmembrane</keyword>
<comment type="caution">
    <text evidence="2">The sequence shown here is derived from an EMBL/GenBank/DDBJ whole genome shotgun (WGS) entry which is preliminary data.</text>
</comment>
<sequence length="59" mass="6106">MSTPTKARVIAIAVLFALAGIGFAVNALTGFSVGVVWMAEGAALTVAWLSIVAVRRFRG</sequence>
<dbReference type="Proteomes" id="UP001501637">
    <property type="component" value="Unassembled WGS sequence"/>
</dbReference>
<evidence type="ECO:0008006" key="4">
    <source>
        <dbReference type="Google" id="ProtNLM"/>
    </source>
</evidence>